<dbReference type="Proteomes" id="UP000276741">
    <property type="component" value="Chromosome"/>
</dbReference>
<feature type="domain" description="DNA-directed DNA polymerase family B multifunctional" evidence="10">
    <location>
        <begin position="487"/>
        <end position="865"/>
    </location>
</feature>
<name>A0A348B0M1_9CREN</name>
<keyword evidence="6 8" id="KW-0238">DNA-binding</keyword>
<dbReference type="InterPro" id="IPR012337">
    <property type="entry name" value="RNaseH-like_sf"/>
</dbReference>
<dbReference type="Proteomes" id="UP000616143">
    <property type="component" value="Unassembled WGS sequence"/>
</dbReference>
<comment type="catalytic activity">
    <reaction evidence="7 8">
        <text>DNA(n) + a 2'-deoxyribonucleoside 5'-triphosphate = DNA(n+1) + diphosphate</text>
        <dbReference type="Rhea" id="RHEA:22508"/>
        <dbReference type="Rhea" id="RHEA-COMP:17339"/>
        <dbReference type="Rhea" id="RHEA-COMP:17340"/>
        <dbReference type="ChEBI" id="CHEBI:33019"/>
        <dbReference type="ChEBI" id="CHEBI:61560"/>
        <dbReference type="ChEBI" id="CHEBI:173112"/>
        <dbReference type="EC" id="2.7.7.7"/>
    </reaction>
</comment>
<evidence type="ECO:0000256" key="2">
    <source>
        <dbReference type="ARBA" id="ARBA00022679"/>
    </source>
</evidence>
<dbReference type="NCBIfam" id="NF004415">
    <property type="entry name" value="PRK05761.1-1"/>
    <property type="match status" value="1"/>
</dbReference>
<feature type="compositionally biased region" description="Basic and acidic residues" evidence="9">
    <location>
        <begin position="29"/>
        <end position="53"/>
    </location>
</feature>
<dbReference type="Pfam" id="PF03104">
    <property type="entry name" value="DNA_pol_B_exo1"/>
    <property type="match status" value="1"/>
</dbReference>
<dbReference type="KEGG" id="sacd:HS1genome_0112"/>
<evidence type="ECO:0000256" key="5">
    <source>
        <dbReference type="ARBA" id="ARBA00022932"/>
    </source>
</evidence>
<dbReference type="InterPro" id="IPR023211">
    <property type="entry name" value="DNA_pol_palm_dom_sf"/>
</dbReference>
<feature type="domain" description="DNA-directed DNA polymerase family B exonuclease" evidence="11">
    <location>
        <begin position="173"/>
        <end position="385"/>
    </location>
</feature>
<evidence type="ECO:0000313" key="14">
    <source>
        <dbReference type="Proteomes" id="UP000276741"/>
    </source>
</evidence>
<dbReference type="GO" id="GO:0000166">
    <property type="term" value="F:nucleotide binding"/>
    <property type="evidence" value="ECO:0007669"/>
    <property type="project" value="InterPro"/>
</dbReference>
<dbReference type="SUPFAM" id="SSF56672">
    <property type="entry name" value="DNA/RNA polymerases"/>
    <property type="match status" value="1"/>
</dbReference>
<evidence type="ECO:0000256" key="1">
    <source>
        <dbReference type="ARBA" id="ARBA00005755"/>
    </source>
</evidence>
<evidence type="ECO:0000256" key="3">
    <source>
        <dbReference type="ARBA" id="ARBA00022695"/>
    </source>
</evidence>
<dbReference type="GO" id="GO:0006261">
    <property type="term" value="P:DNA-templated DNA replication"/>
    <property type="evidence" value="ECO:0007669"/>
    <property type="project" value="TreeGrafter"/>
</dbReference>
<keyword evidence="3 8" id="KW-0548">Nucleotidyltransferase</keyword>
<evidence type="ECO:0000256" key="4">
    <source>
        <dbReference type="ARBA" id="ARBA00022705"/>
    </source>
</evidence>
<evidence type="ECO:0000256" key="8">
    <source>
        <dbReference type="RuleBase" id="RU000442"/>
    </source>
</evidence>
<dbReference type="Gene3D" id="3.30.342.10">
    <property type="entry name" value="DNA Polymerase, chain B, domain 1"/>
    <property type="match status" value="1"/>
</dbReference>
<dbReference type="EC" id="2.7.7.7" evidence="8"/>
<dbReference type="PROSITE" id="PS00116">
    <property type="entry name" value="DNA_POLYMERASE_B"/>
    <property type="match status" value="1"/>
</dbReference>
<dbReference type="InterPro" id="IPR036397">
    <property type="entry name" value="RNaseH_sf"/>
</dbReference>
<dbReference type="PRINTS" id="PR00106">
    <property type="entry name" value="DNAPOLB"/>
</dbReference>
<evidence type="ECO:0000256" key="9">
    <source>
        <dbReference type="SAM" id="MobiDB-lite"/>
    </source>
</evidence>
<keyword evidence="4 8" id="KW-0235">DNA replication</keyword>
<accession>A0A348B0M1</accession>
<keyword evidence="14" id="KW-1185">Reference proteome</keyword>
<reference evidence="12" key="3">
    <citation type="journal article" date="2019" name="BMC Res. Notes">
        <title>Complete genome sequence of the Sulfodiicoccus acidiphilus strain HS-1T, the first crenarchaeon that lacks polB3, isolated from an acidic hot spring in Ohwaku-dani, Hakone, Japan.</title>
        <authorList>
            <person name="Sakai H.D."/>
            <person name="Kurosawa N."/>
        </authorList>
    </citation>
    <scope>NUCLEOTIDE SEQUENCE</scope>
    <source>
        <strain evidence="12">HS-1</strain>
    </source>
</reference>
<evidence type="ECO:0000256" key="6">
    <source>
        <dbReference type="ARBA" id="ARBA00023125"/>
    </source>
</evidence>
<dbReference type="SUPFAM" id="SSF53098">
    <property type="entry name" value="Ribonuclease H-like"/>
    <property type="match status" value="1"/>
</dbReference>
<feature type="region of interest" description="Disordered" evidence="9">
    <location>
        <begin position="20"/>
        <end position="64"/>
    </location>
</feature>
<dbReference type="Gene3D" id="3.90.1600.10">
    <property type="entry name" value="Palm domain of DNA polymerase"/>
    <property type="match status" value="1"/>
</dbReference>
<dbReference type="Gene3D" id="1.10.287.1390">
    <property type="match status" value="2"/>
</dbReference>
<reference evidence="14" key="2">
    <citation type="submission" date="2018-04" db="EMBL/GenBank/DDBJ databases">
        <title>Complete genome sequence of Sulfodiicoccus acidiphilus strain HS-1.</title>
        <authorList>
            <person name="Sakai H.D."/>
            <person name="Kurosawa N."/>
        </authorList>
    </citation>
    <scope>NUCLEOTIDE SEQUENCE [LARGE SCALE GENOMIC DNA]</scope>
    <source>
        <strain evidence="14">HS-1</strain>
    </source>
</reference>
<evidence type="ECO:0000259" key="11">
    <source>
        <dbReference type="Pfam" id="PF03104"/>
    </source>
</evidence>
<dbReference type="Gene3D" id="3.30.420.10">
    <property type="entry name" value="Ribonuclease H-like superfamily/Ribonuclease H"/>
    <property type="match status" value="1"/>
</dbReference>
<dbReference type="PANTHER" id="PTHR10322:SF20">
    <property type="entry name" value="DNA POLYMERASE 1"/>
    <property type="match status" value="1"/>
</dbReference>
<keyword evidence="2 8" id="KW-0808">Transferase</keyword>
<dbReference type="EMBL" id="AP018553">
    <property type="protein sequence ID" value="BBD71723.1"/>
    <property type="molecule type" value="Genomic_DNA"/>
</dbReference>
<dbReference type="InterPro" id="IPR017964">
    <property type="entry name" value="DNA-dir_DNA_pol_B_CS"/>
</dbReference>
<dbReference type="FunFam" id="1.10.287.690:FF:000011">
    <property type="entry name" value="DNA polymerase"/>
    <property type="match status" value="1"/>
</dbReference>
<keyword evidence="5 8" id="KW-0239">DNA-directed DNA polymerase</keyword>
<dbReference type="PANTHER" id="PTHR10322">
    <property type="entry name" value="DNA POLYMERASE CATALYTIC SUBUNIT"/>
    <property type="match status" value="1"/>
</dbReference>
<evidence type="ECO:0000313" key="12">
    <source>
        <dbReference type="EMBL" id="BBD71723.1"/>
    </source>
</evidence>
<protein>
    <recommendedName>
        <fullName evidence="8">DNA polymerase</fullName>
        <ecNumber evidence="8">2.7.7.7</ecNumber>
    </recommendedName>
</protein>
<dbReference type="Gene3D" id="1.10.287.690">
    <property type="entry name" value="Helix hairpin bin"/>
    <property type="match status" value="1"/>
</dbReference>
<dbReference type="AlphaFoldDB" id="A0A348B0M1"/>
<proteinExistence type="inferred from homology"/>
<evidence type="ECO:0000259" key="10">
    <source>
        <dbReference type="Pfam" id="PF00136"/>
    </source>
</evidence>
<evidence type="ECO:0000313" key="13">
    <source>
        <dbReference type="EMBL" id="GGT86334.1"/>
    </source>
</evidence>
<dbReference type="NCBIfam" id="NF004417">
    <property type="entry name" value="PRK05761.1-3"/>
    <property type="match status" value="1"/>
</dbReference>
<evidence type="ECO:0000256" key="7">
    <source>
        <dbReference type="ARBA" id="ARBA00049244"/>
    </source>
</evidence>
<dbReference type="SMART" id="SM00486">
    <property type="entry name" value="POLBc"/>
    <property type="match status" value="1"/>
</dbReference>
<reference evidence="13" key="1">
    <citation type="journal article" date="2014" name="Int. J. Syst. Evol. Microbiol.">
        <title>Complete genome sequence of Corynebacterium casei LMG S-19264T (=DSM 44701T), isolated from a smear-ripened cheese.</title>
        <authorList>
            <consortium name="US DOE Joint Genome Institute (JGI-PGF)"/>
            <person name="Walter F."/>
            <person name="Albersmeier A."/>
            <person name="Kalinowski J."/>
            <person name="Ruckert C."/>
        </authorList>
    </citation>
    <scope>NUCLEOTIDE SEQUENCE</scope>
    <source>
        <strain evidence="13">JCM 31740</strain>
    </source>
</reference>
<dbReference type="GO" id="GO:0003677">
    <property type="term" value="F:DNA binding"/>
    <property type="evidence" value="ECO:0007669"/>
    <property type="project" value="UniProtKB-KW"/>
</dbReference>
<organism evidence="12 14">
    <name type="scientific">Sulfodiicoccus acidiphilus</name>
    <dbReference type="NCBI Taxonomy" id="1670455"/>
    <lineage>
        <taxon>Archaea</taxon>
        <taxon>Thermoproteota</taxon>
        <taxon>Thermoprotei</taxon>
        <taxon>Sulfolobales</taxon>
        <taxon>Sulfolobaceae</taxon>
        <taxon>Sulfodiicoccus</taxon>
    </lineage>
</organism>
<dbReference type="InterPro" id="IPR006134">
    <property type="entry name" value="DNA-dir_DNA_pol_B_multi_dom"/>
</dbReference>
<dbReference type="GO" id="GO:0003887">
    <property type="term" value="F:DNA-directed DNA polymerase activity"/>
    <property type="evidence" value="ECO:0007669"/>
    <property type="project" value="UniProtKB-KW"/>
</dbReference>
<dbReference type="Pfam" id="PF00136">
    <property type="entry name" value="DNA_pol_B"/>
    <property type="match status" value="1"/>
</dbReference>
<dbReference type="InterPro" id="IPR006172">
    <property type="entry name" value="DNA-dir_DNA_pol_B"/>
</dbReference>
<reference evidence="13" key="4">
    <citation type="submission" date="2020-09" db="EMBL/GenBank/DDBJ databases">
        <authorList>
            <person name="Sun Q."/>
            <person name="Ohkuma M."/>
        </authorList>
    </citation>
    <scope>NUCLEOTIDE SEQUENCE</scope>
    <source>
        <strain evidence="13">JCM 31740</strain>
    </source>
</reference>
<sequence>MGSRSKLYLMQKAKQGTLDDFLLTSLEQPRSEEESKEKARNQSPRPTKEKEGRNSTNREGLEMPAAEEGKSYLLLQVDYDGEQGKAFCKLYDVTTSKVHVLYDNTKHLPYFLADVPPDKISKIAKIVKDPSFERIELVEKVDPFTGRKVKLTKVVTKDPLAVRRMRDAIPVAYEAHIKYFNNYIYDLGLIPGMPYEVSKGQLKFAGKVPSRDDVDALLKSLEYTDEISKKTALDWFPIFETPIPTVKRVAIDIEVYTPTKGRVPNPKDAEFPIISIALAGSDGLKKVLVLERKDVAGFDGELKEIQVEFFKSERDLMMKFFEVLSQYPVVLTFNGDDFDIPYIFYRAVKLGIGDLTPFTVTKQEGKPATKYNLGLHVDLFRFFFNKAVRNYAFEARYSEYNLDAVASGILGANKMKLDTIVSFVDLKTLILYNYRDAEITLGLTTFSDELVWKLMILLARISKLGLEELTRVEVSTWIKNLYYWEHRQRGLLIPSKEEIARRGKIRTSAIIKGKGYKGAIVIDPPAGVFFNVVVLDFASLYPSVIKNWNISYETVDIAECRNEREVRDENGDVLHKVCMDKVGLTALITGLLRDFRVKIYKRKSKQKDLESSQKALYDVVQRAMKVFINATYGVFGDDKFPLYAPAVAESVTALGRFVITNTLRKAEQIGLRVLYGDTDSLFLHNPSKDKLEEIVAWVKKEFNLDFEVDKAYKLVLFSGLKKNYMGVSQDGKVEIKGMLAKKRNTPEFLKSSFNDVKSIVASMNSEADVEVAKQKVAEEIKEIYNKLREKGYNLDQLAFKVMLSKSIEQYTKTMPQHAKAALQLKRVTGQEMTSRDIILFVKVKGKEGVKPVQLAKLKEVDVEKYVEAVRSTFEQVLKALGLSWDDITSRISIDSFFTPQTPDPRQSLQSPR</sequence>
<dbReference type="EMBL" id="BMQS01000001">
    <property type="protein sequence ID" value="GGT86334.1"/>
    <property type="molecule type" value="Genomic_DNA"/>
</dbReference>
<gene>
    <name evidence="13" type="ORF">GCM10007116_00340</name>
    <name evidence="12" type="ORF">HS1genome_0112</name>
</gene>
<comment type="similarity">
    <text evidence="1 8">Belongs to the DNA polymerase type-B family.</text>
</comment>
<dbReference type="InterPro" id="IPR006133">
    <property type="entry name" value="DNA-dir_DNA_pol_B_exonuc"/>
</dbReference>
<dbReference type="InterPro" id="IPR050240">
    <property type="entry name" value="DNA_pol_type-B"/>
</dbReference>
<dbReference type="InterPro" id="IPR043502">
    <property type="entry name" value="DNA/RNA_pol_sf"/>
</dbReference>